<sequence>MTVLLQISDPHFGTEVPAVVAALQRFVHQLAPDAMIWSGDITQRARRAQFEAARLFADGLNVPQRLVIPGNHDIPLFNLVARVAWPYRGFERAFGALPVAPLALPGALIIGVKTTRRWRHKHGQLSAEQVAEVVVQLQQARPGQLRVVVLHQPLHVGEGHDHNNQIRGAAAAIEAWSAAGADLVLGGHIHLPYHCQVKDGVRPLWVVQAGTALSSRVRAGAPNSVNVLQHDPARLPGFCWLARWDYSAEADEFKQLERVPLALDRGGRSMAPV</sequence>
<dbReference type="RefSeq" id="WP_141288631.1">
    <property type="nucleotide sequence ID" value="NZ_BAAAEW010000047.1"/>
</dbReference>
<dbReference type="InterPro" id="IPR004843">
    <property type="entry name" value="Calcineurin-like_PHP"/>
</dbReference>
<evidence type="ECO:0000313" key="7">
    <source>
        <dbReference type="Proteomes" id="UP001500279"/>
    </source>
</evidence>
<evidence type="ECO:0000256" key="1">
    <source>
        <dbReference type="ARBA" id="ARBA00022723"/>
    </source>
</evidence>
<evidence type="ECO:0000313" key="6">
    <source>
        <dbReference type="EMBL" id="GAA0769057.1"/>
    </source>
</evidence>
<dbReference type="Gene3D" id="3.60.21.10">
    <property type="match status" value="1"/>
</dbReference>
<accession>A0ABN1KKG5</accession>
<keyword evidence="1" id="KW-0479">Metal-binding</keyword>
<organism evidence="6 7">
    <name type="scientific">Ideonella azotifigens</name>
    <dbReference type="NCBI Taxonomy" id="513160"/>
    <lineage>
        <taxon>Bacteria</taxon>
        <taxon>Pseudomonadati</taxon>
        <taxon>Pseudomonadota</taxon>
        <taxon>Betaproteobacteria</taxon>
        <taxon>Burkholderiales</taxon>
        <taxon>Sphaerotilaceae</taxon>
        <taxon>Ideonella</taxon>
    </lineage>
</organism>
<dbReference type="InterPro" id="IPR050884">
    <property type="entry name" value="CNP_phosphodiesterase-III"/>
</dbReference>
<dbReference type="InterPro" id="IPR029052">
    <property type="entry name" value="Metallo-depent_PP-like"/>
</dbReference>
<feature type="domain" description="Calcineurin-like phosphoesterase" evidence="5">
    <location>
        <begin position="4"/>
        <end position="191"/>
    </location>
</feature>
<reference evidence="6 7" key="1">
    <citation type="journal article" date="2019" name="Int. J. Syst. Evol. Microbiol.">
        <title>The Global Catalogue of Microorganisms (GCM) 10K type strain sequencing project: providing services to taxonomists for standard genome sequencing and annotation.</title>
        <authorList>
            <consortium name="The Broad Institute Genomics Platform"/>
            <consortium name="The Broad Institute Genome Sequencing Center for Infectious Disease"/>
            <person name="Wu L."/>
            <person name="Ma J."/>
        </authorList>
    </citation>
    <scope>NUCLEOTIDE SEQUENCE [LARGE SCALE GENOMIC DNA]</scope>
    <source>
        <strain evidence="6 7">JCM 15503</strain>
    </source>
</reference>
<evidence type="ECO:0000256" key="3">
    <source>
        <dbReference type="ARBA" id="ARBA00023004"/>
    </source>
</evidence>
<gene>
    <name evidence="6" type="ORF">GCM10009107_59520</name>
</gene>
<keyword evidence="3" id="KW-0408">Iron</keyword>
<dbReference type="PANTHER" id="PTHR42988">
    <property type="entry name" value="PHOSPHOHYDROLASE"/>
    <property type="match status" value="1"/>
</dbReference>
<dbReference type="PANTHER" id="PTHR42988:SF2">
    <property type="entry name" value="CYCLIC NUCLEOTIDE PHOSPHODIESTERASE CBUA0032-RELATED"/>
    <property type="match status" value="1"/>
</dbReference>
<protein>
    <submittedName>
        <fullName evidence="6">Metallophosphoesterase family protein</fullName>
    </submittedName>
</protein>
<name>A0ABN1KKG5_9BURK</name>
<dbReference type="Proteomes" id="UP001500279">
    <property type="component" value="Unassembled WGS sequence"/>
</dbReference>
<proteinExistence type="inferred from homology"/>
<comment type="similarity">
    <text evidence="4">Belongs to the cyclic nucleotide phosphodiesterase class-III family.</text>
</comment>
<keyword evidence="7" id="KW-1185">Reference proteome</keyword>
<evidence type="ECO:0000259" key="5">
    <source>
        <dbReference type="Pfam" id="PF00149"/>
    </source>
</evidence>
<dbReference type="EMBL" id="BAAAEW010000047">
    <property type="protein sequence ID" value="GAA0769057.1"/>
    <property type="molecule type" value="Genomic_DNA"/>
</dbReference>
<comment type="caution">
    <text evidence="6">The sequence shown here is derived from an EMBL/GenBank/DDBJ whole genome shotgun (WGS) entry which is preliminary data.</text>
</comment>
<dbReference type="Pfam" id="PF00149">
    <property type="entry name" value="Metallophos"/>
    <property type="match status" value="1"/>
</dbReference>
<keyword evidence="2" id="KW-0378">Hydrolase</keyword>
<dbReference type="SUPFAM" id="SSF56300">
    <property type="entry name" value="Metallo-dependent phosphatases"/>
    <property type="match status" value="1"/>
</dbReference>
<evidence type="ECO:0000256" key="4">
    <source>
        <dbReference type="ARBA" id="ARBA00025742"/>
    </source>
</evidence>
<evidence type="ECO:0000256" key="2">
    <source>
        <dbReference type="ARBA" id="ARBA00022801"/>
    </source>
</evidence>